<dbReference type="Proteomes" id="UP000178187">
    <property type="component" value="Unassembled WGS sequence"/>
</dbReference>
<dbReference type="AlphaFoldDB" id="A0A1G1L2E2"/>
<dbReference type="Pfam" id="PF01569">
    <property type="entry name" value="PAP2"/>
    <property type="match status" value="1"/>
</dbReference>
<dbReference type="SUPFAM" id="SSF48317">
    <property type="entry name" value="Acid phosphatase/Vanadium-dependent haloperoxidase"/>
    <property type="match status" value="1"/>
</dbReference>
<feature type="transmembrane region" description="Helical" evidence="1">
    <location>
        <begin position="116"/>
        <end position="138"/>
    </location>
</feature>
<dbReference type="EMBL" id="MHFR01000010">
    <property type="protein sequence ID" value="OGW99311.1"/>
    <property type="molecule type" value="Genomic_DNA"/>
</dbReference>
<comment type="caution">
    <text evidence="3">The sequence shown here is derived from an EMBL/GenBank/DDBJ whole genome shotgun (WGS) entry which is preliminary data.</text>
</comment>
<name>A0A1G1L2E2_9BACT</name>
<organism evidence="3 4">
    <name type="scientific">Candidatus Danuiimicrobium aquiferis</name>
    <dbReference type="NCBI Taxonomy" id="1801832"/>
    <lineage>
        <taxon>Bacteria</taxon>
        <taxon>Pseudomonadati</taxon>
        <taxon>Candidatus Omnitrophota</taxon>
        <taxon>Candidatus Danuiimicrobium</taxon>
    </lineage>
</organism>
<dbReference type="InterPro" id="IPR000326">
    <property type="entry name" value="PAP2/HPO"/>
</dbReference>
<keyword evidence="1" id="KW-1133">Transmembrane helix</keyword>
<feature type="transmembrane region" description="Helical" evidence="1">
    <location>
        <begin position="6"/>
        <end position="25"/>
    </location>
</feature>
<feature type="transmembrane region" description="Helical" evidence="1">
    <location>
        <begin position="164"/>
        <end position="184"/>
    </location>
</feature>
<feature type="transmembrane region" description="Helical" evidence="1">
    <location>
        <begin position="46"/>
        <end position="67"/>
    </location>
</feature>
<feature type="domain" description="Phosphatidic acid phosphatase type 2/haloperoxidase" evidence="2">
    <location>
        <begin position="121"/>
        <end position="239"/>
    </location>
</feature>
<gene>
    <name evidence="3" type="ORF">A3G33_00620</name>
</gene>
<evidence type="ECO:0000313" key="4">
    <source>
        <dbReference type="Proteomes" id="UP000178187"/>
    </source>
</evidence>
<dbReference type="CDD" id="cd01610">
    <property type="entry name" value="PAP2_like"/>
    <property type="match status" value="1"/>
</dbReference>
<accession>A0A1G1L2E2</accession>
<reference evidence="3 4" key="1">
    <citation type="journal article" date="2016" name="Nat. Commun.">
        <title>Thousands of microbial genomes shed light on interconnected biogeochemical processes in an aquifer system.</title>
        <authorList>
            <person name="Anantharaman K."/>
            <person name="Brown C.T."/>
            <person name="Hug L.A."/>
            <person name="Sharon I."/>
            <person name="Castelle C.J."/>
            <person name="Probst A.J."/>
            <person name="Thomas B.C."/>
            <person name="Singh A."/>
            <person name="Wilkins M.J."/>
            <person name="Karaoz U."/>
            <person name="Brodie E.L."/>
            <person name="Williams K.H."/>
            <person name="Hubbard S.S."/>
            <person name="Banfield J.F."/>
        </authorList>
    </citation>
    <scope>NUCLEOTIDE SEQUENCE [LARGE SCALE GENOMIC DNA]</scope>
</reference>
<evidence type="ECO:0000313" key="3">
    <source>
        <dbReference type="EMBL" id="OGW99311.1"/>
    </source>
</evidence>
<protein>
    <recommendedName>
        <fullName evidence="2">Phosphatidic acid phosphatase type 2/haloperoxidase domain-containing protein</fullName>
    </recommendedName>
</protein>
<keyword evidence="1" id="KW-0472">Membrane</keyword>
<dbReference type="InterPro" id="IPR036938">
    <property type="entry name" value="PAP2/HPO_sf"/>
</dbReference>
<feature type="transmembrane region" description="Helical" evidence="1">
    <location>
        <begin position="92"/>
        <end position="109"/>
    </location>
</feature>
<evidence type="ECO:0000256" key="1">
    <source>
        <dbReference type="SAM" id="Phobius"/>
    </source>
</evidence>
<dbReference type="Gene3D" id="1.20.144.10">
    <property type="entry name" value="Phosphatidic acid phosphatase type 2/haloperoxidase"/>
    <property type="match status" value="1"/>
</dbReference>
<sequence>MERLLGALPKISVVVFVIVIFFNEIRKGYFDNMKTFSQTFKPKIHVITLICVVVAIAGVFLFDPYLLKTLQGLPGSFPQKIADFGGMIGRNVNPWFFLGTVYLAAVVIRQRKWQQVVFGSLFSCVCASAISSILKFLFLRARPIAELGHLSFFNLSGLAKDARAFQSFTSGDVAVVAGIAGYLFFGMKNQYLRWIVLLFPIATSFARINGNKHWPSDTVMAMILGICMGYIVTNYETMNQKRA</sequence>
<keyword evidence="1" id="KW-0812">Transmembrane</keyword>
<proteinExistence type="predicted"/>
<evidence type="ECO:0000259" key="2">
    <source>
        <dbReference type="Pfam" id="PF01569"/>
    </source>
</evidence>
<feature type="transmembrane region" description="Helical" evidence="1">
    <location>
        <begin position="214"/>
        <end position="233"/>
    </location>
</feature>
<feature type="transmembrane region" description="Helical" evidence="1">
    <location>
        <begin position="191"/>
        <end position="208"/>
    </location>
</feature>